<dbReference type="InParanoid" id="G3H712"/>
<proteinExistence type="predicted"/>
<evidence type="ECO:0000313" key="1">
    <source>
        <dbReference type="EMBL" id="EGW09537.1"/>
    </source>
</evidence>
<protein>
    <submittedName>
        <fullName evidence="1">Uncharacterized protein</fullName>
    </submittedName>
</protein>
<dbReference type="Proteomes" id="UP000001075">
    <property type="component" value="Unassembled WGS sequence"/>
</dbReference>
<gene>
    <name evidence="1" type="ORF">I79_006137</name>
</gene>
<organism evidence="1 2">
    <name type="scientific">Cricetulus griseus</name>
    <name type="common">Chinese hamster</name>
    <name type="synonym">Cricetulus barabensis griseus</name>
    <dbReference type="NCBI Taxonomy" id="10029"/>
    <lineage>
        <taxon>Eukaryota</taxon>
        <taxon>Metazoa</taxon>
        <taxon>Chordata</taxon>
        <taxon>Craniata</taxon>
        <taxon>Vertebrata</taxon>
        <taxon>Euteleostomi</taxon>
        <taxon>Mammalia</taxon>
        <taxon>Eutheria</taxon>
        <taxon>Euarchontoglires</taxon>
        <taxon>Glires</taxon>
        <taxon>Rodentia</taxon>
        <taxon>Myomorpha</taxon>
        <taxon>Muroidea</taxon>
        <taxon>Cricetidae</taxon>
        <taxon>Cricetinae</taxon>
        <taxon>Cricetulus</taxon>
    </lineage>
</organism>
<dbReference type="AlphaFoldDB" id="G3H712"/>
<name>G3H712_CRIGR</name>
<accession>G3H712</accession>
<reference evidence="2" key="1">
    <citation type="journal article" date="2011" name="Nat. Biotechnol.">
        <title>The genomic sequence of the Chinese hamster ovary (CHO)-K1 cell line.</title>
        <authorList>
            <person name="Xu X."/>
            <person name="Nagarajan H."/>
            <person name="Lewis N.E."/>
            <person name="Pan S."/>
            <person name="Cai Z."/>
            <person name="Liu X."/>
            <person name="Chen W."/>
            <person name="Xie M."/>
            <person name="Wang W."/>
            <person name="Hammond S."/>
            <person name="Andersen M.R."/>
            <person name="Neff N."/>
            <person name="Passarelli B."/>
            <person name="Koh W."/>
            <person name="Fan H.C."/>
            <person name="Wang J."/>
            <person name="Gui Y."/>
            <person name="Lee K.H."/>
            <person name="Betenbaugh M.J."/>
            <person name="Quake S.R."/>
            <person name="Famili I."/>
            <person name="Palsson B.O."/>
            <person name="Wang J."/>
        </authorList>
    </citation>
    <scope>NUCLEOTIDE SEQUENCE [LARGE SCALE GENOMIC DNA]</scope>
    <source>
        <strain evidence="2">CHO K1 cell line</strain>
    </source>
</reference>
<evidence type="ECO:0000313" key="2">
    <source>
        <dbReference type="Proteomes" id="UP000001075"/>
    </source>
</evidence>
<dbReference type="EMBL" id="JH000185">
    <property type="protein sequence ID" value="EGW09537.1"/>
    <property type="molecule type" value="Genomic_DNA"/>
</dbReference>
<sequence length="54" mass="6628">MPIWHLWFQSIYTEKTRYSMTKPDSNNTYPPIQPYRKFCKENCNPRKLTTTRKS</sequence>